<sequence length="160" mass="17343">MGVPVIADLPADALLQRYRERGAYTDCFAIDVPGQVAHAAFVEAFYTTSVFKLERLLLALFVSRPSNDAEARELAGGKREMFAAWSVEARAPGQLLMCDFAGSTRSWLMAAPAGGAGTRLYFGSAVVRRSQGGAFRALLGFHKLYSRILLRAAASRVLRA</sequence>
<evidence type="ECO:0000313" key="2">
    <source>
        <dbReference type="Proteomes" id="UP000472320"/>
    </source>
</evidence>
<accession>A0A6L6QQV3</accession>
<evidence type="ECO:0008006" key="3">
    <source>
        <dbReference type="Google" id="ProtNLM"/>
    </source>
</evidence>
<comment type="caution">
    <text evidence="1">The sequence shown here is derived from an EMBL/GenBank/DDBJ whole genome shotgun (WGS) entry which is preliminary data.</text>
</comment>
<name>A0A6L6QQV3_9BURK</name>
<keyword evidence="2" id="KW-1185">Reference proteome</keyword>
<reference evidence="1 2" key="1">
    <citation type="submission" date="2019-11" db="EMBL/GenBank/DDBJ databases">
        <title>Type strains purchased from KCTC, JCM and DSMZ.</title>
        <authorList>
            <person name="Lu H."/>
        </authorList>
    </citation>
    <scope>NUCLEOTIDE SEQUENCE [LARGE SCALE GENOMIC DNA]</scope>
    <source>
        <strain evidence="1 2">JCM 31587</strain>
    </source>
</reference>
<dbReference type="EMBL" id="WNKX01000047">
    <property type="protein sequence ID" value="MTW14481.1"/>
    <property type="molecule type" value="Genomic_DNA"/>
</dbReference>
<evidence type="ECO:0000313" key="1">
    <source>
        <dbReference type="EMBL" id="MTW14481.1"/>
    </source>
</evidence>
<gene>
    <name evidence="1" type="ORF">GM658_28090</name>
</gene>
<dbReference type="OrthoDB" id="7062500at2"/>
<protein>
    <recommendedName>
        <fullName evidence="3">DUF2867 domain-containing protein</fullName>
    </recommendedName>
</protein>
<dbReference type="AlphaFoldDB" id="A0A6L6QQV3"/>
<proteinExistence type="predicted"/>
<organism evidence="1 2">
    <name type="scientific">Massilia eburnea</name>
    <dbReference type="NCBI Taxonomy" id="1776165"/>
    <lineage>
        <taxon>Bacteria</taxon>
        <taxon>Pseudomonadati</taxon>
        <taxon>Pseudomonadota</taxon>
        <taxon>Betaproteobacteria</taxon>
        <taxon>Burkholderiales</taxon>
        <taxon>Oxalobacteraceae</taxon>
        <taxon>Telluria group</taxon>
        <taxon>Massilia</taxon>
    </lineage>
</organism>
<dbReference type="Proteomes" id="UP000472320">
    <property type="component" value="Unassembled WGS sequence"/>
</dbReference>